<dbReference type="AlphaFoldDB" id="A0A9N9N3X5"/>
<dbReference type="EMBL" id="CAJVQA010010685">
    <property type="protein sequence ID" value="CAG8699685.1"/>
    <property type="molecule type" value="Genomic_DNA"/>
</dbReference>
<accession>A0A9N9N3X5</accession>
<protein>
    <submittedName>
        <fullName evidence="1">4422_t:CDS:1</fullName>
    </submittedName>
</protein>
<proteinExistence type="predicted"/>
<comment type="caution">
    <text evidence="1">The sequence shown here is derived from an EMBL/GenBank/DDBJ whole genome shotgun (WGS) entry which is preliminary data.</text>
</comment>
<sequence length="145" mass="16491">MSNWPLPNSQIRHFLRELPKGSTGHPLGPLWQAFDPVKTDKRLKAKCIFCNSANAKPISGTGDLENVLLQIGIEKINVIVTDGVANYIRMKIILAQNPQAIEYIRAHTCNNTFRFSLPTPTRWNSFFVSLQQVQNKKQYLKITVK</sequence>
<keyword evidence="2" id="KW-1185">Reference proteome</keyword>
<dbReference type="Proteomes" id="UP000789759">
    <property type="component" value="Unassembled WGS sequence"/>
</dbReference>
<evidence type="ECO:0000313" key="2">
    <source>
        <dbReference type="Proteomes" id="UP000789759"/>
    </source>
</evidence>
<name>A0A9N9N3X5_9GLOM</name>
<gene>
    <name evidence="1" type="ORF">CPELLU_LOCUS11753</name>
</gene>
<evidence type="ECO:0000313" key="1">
    <source>
        <dbReference type="EMBL" id="CAG8699685.1"/>
    </source>
</evidence>
<reference evidence="1" key="1">
    <citation type="submission" date="2021-06" db="EMBL/GenBank/DDBJ databases">
        <authorList>
            <person name="Kallberg Y."/>
            <person name="Tangrot J."/>
            <person name="Rosling A."/>
        </authorList>
    </citation>
    <scope>NUCLEOTIDE SEQUENCE</scope>
    <source>
        <strain evidence="1">FL966</strain>
    </source>
</reference>
<organism evidence="1 2">
    <name type="scientific">Cetraspora pellucida</name>
    <dbReference type="NCBI Taxonomy" id="1433469"/>
    <lineage>
        <taxon>Eukaryota</taxon>
        <taxon>Fungi</taxon>
        <taxon>Fungi incertae sedis</taxon>
        <taxon>Mucoromycota</taxon>
        <taxon>Glomeromycotina</taxon>
        <taxon>Glomeromycetes</taxon>
        <taxon>Diversisporales</taxon>
        <taxon>Gigasporaceae</taxon>
        <taxon>Cetraspora</taxon>
    </lineage>
</organism>